<dbReference type="GeneID" id="110985618"/>
<evidence type="ECO:0000256" key="7">
    <source>
        <dbReference type="ARBA" id="ARBA00023239"/>
    </source>
</evidence>
<dbReference type="SMART" id="SM01133">
    <property type="entry name" value="DeoC"/>
    <property type="match status" value="1"/>
</dbReference>
<dbReference type="InterPro" id="IPR011343">
    <property type="entry name" value="DeoC"/>
</dbReference>
<evidence type="ECO:0000256" key="13">
    <source>
        <dbReference type="ARBA" id="ARBA00054733"/>
    </source>
</evidence>
<dbReference type="GO" id="GO:0046386">
    <property type="term" value="P:deoxyribose phosphate catabolic process"/>
    <property type="evidence" value="ECO:0007669"/>
    <property type="project" value="UniProtKB-UniPathway"/>
</dbReference>
<dbReference type="GO" id="GO:0005634">
    <property type="term" value="C:nucleus"/>
    <property type="evidence" value="ECO:0007669"/>
    <property type="project" value="UniProtKB-SubCell"/>
</dbReference>
<comment type="subunit">
    <text evidence="14">Interacts with YBX1.</text>
</comment>
<evidence type="ECO:0000256" key="15">
    <source>
        <dbReference type="ARBA" id="ARBA00068105"/>
    </source>
</evidence>
<comment type="catalytic activity">
    <reaction evidence="12">
        <text>2-deoxy-D-ribose 5-phosphate = D-glyceraldehyde 3-phosphate + acetaldehyde</text>
        <dbReference type="Rhea" id="RHEA:12821"/>
        <dbReference type="ChEBI" id="CHEBI:15343"/>
        <dbReference type="ChEBI" id="CHEBI:59776"/>
        <dbReference type="ChEBI" id="CHEBI:62877"/>
        <dbReference type="EC" id="4.1.2.4"/>
    </reaction>
</comment>
<evidence type="ECO:0000256" key="1">
    <source>
        <dbReference type="ARBA" id="ARBA00004123"/>
    </source>
</evidence>
<evidence type="ECO:0000256" key="2">
    <source>
        <dbReference type="ARBA" id="ARBA00004463"/>
    </source>
</evidence>
<evidence type="ECO:0000256" key="6">
    <source>
        <dbReference type="ARBA" id="ARBA00022490"/>
    </source>
</evidence>
<dbReference type="RefSeq" id="XP_022102453.1">
    <property type="nucleotide sequence ID" value="XM_022246761.1"/>
</dbReference>
<comment type="subcellular location">
    <subcellularLocation>
        <location evidence="2">Cytoplasmic granule</location>
    </subcellularLocation>
    <subcellularLocation>
        <location evidence="1">Nucleus</location>
    </subcellularLocation>
</comment>
<evidence type="ECO:0000256" key="12">
    <source>
        <dbReference type="ARBA" id="ARBA00048791"/>
    </source>
</evidence>
<dbReference type="OMA" id="WMIMIRE"/>
<evidence type="ECO:0000256" key="4">
    <source>
        <dbReference type="ARBA" id="ARBA00009473"/>
    </source>
</evidence>
<dbReference type="GO" id="GO:0005737">
    <property type="term" value="C:cytoplasm"/>
    <property type="evidence" value="ECO:0007669"/>
    <property type="project" value="InterPro"/>
</dbReference>
<dbReference type="PANTHER" id="PTHR10889:SF3">
    <property type="entry name" value="DEOXYRIBOSE-PHOSPHATE ALDOLASE"/>
    <property type="match status" value="1"/>
</dbReference>
<dbReference type="OrthoDB" id="70823at2759"/>
<name>A0A8B7Z9W5_ACAPL</name>
<dbReference type="FunFam" id="3.20.20.70:FF:000103">
    <property type="entry name" value="Putative deoxyribose-phosphate aldolase"/>
    <property type="match status" value="1"/>
</dbReference>
<keyword evidence="8" id="KW-0539">Nucleus</keyword>
<keyword evidence="9" id="KW-0704">Schiff base</keyword>
<accession>A0A8B7Z9W5</accession>
<reference evidence="17" key="1">
    <citation type="submission" date="2025-08" db="UniProtKB">
        <authorList>
            <consortium name="RefSeq"/>
        </authorList>
    </citation>
    <scope>IDENTIFICATION</scope>
</reference>
<dbReference type="GO" id="GO:0016052">
    <property type="term" value="P:carbohydrate catabolic process"/>
    <property type="evidence" value="ECO:0007669"/>
    <property type="project" value="TreeGrafter"/>
</dbReference>
<proteinExistence type="inferred from homology"/>
<dbReference type="EC" id="4.1.2.4" evidence="5"/>
<evidence type="ECO:0000256" key="11">
    <source>
        <dbReference type="ARBA" id="ARBA00032755"/>
    </source>
</evidence>
<evidence type="ECO:0000256" key="9">
    <source>
        <dbReference type="ARBA" id="ARBA00023270"/>
    </source>
</evidence>
<evidence type="ECO:0000313" key="17">
    <source>
        <dbReference type="RefSeq" id="XP_022102453.1"/>
    </source>
</evidence>
<dbReference type="Gene3D" id="3.20.20.70">
    <property type="entry name" value="Aldolase class I"/>
    <property type="match status" value="1"/>
</dbReference>
<dbReference type="PANTHER" id="PTHR10889">
    <property type="entry name" value="DEOXYRIBOSE-PHOSPHATE ALDOLASE"/>
    <property type="match status" value="1"/>
</dbReference>
<dbReference type="InterPro" id="IPR002915">
    <property type="entry name" value="DeoC/FbaB/LacD_aldolase"/>
</dbReference>
<dbReference type="Proteomes" id="UP000694845">
    <property type="component" value="Unplaced"/>
</dbReference>
<dbReference type="SUPFAM" id="SSF51569">
    <property type="entry name" value="Aldolase"/>
    <property type="match status" value="1"/>
</dbReference>
<dbReference type="AlphaFoldDB" id="A0A8B7Z9W5"/>
<comment type="pathway">
    <text evidence="3">Carbohydrate degradation; 2-deoxy-D-ribose 1-phosphate degradation; D-glyceraldehyde 3-phosphate and acetaldehyde from 2-deoxy-alpha-D-ribose 1-phosphate: step 2/2.</text>
</comment>
<dbReference type="UniPathway" id="UPA00002">
    <property type="reaction ID" value="UER00468"/>
</dbReference>
<dbReference type="CDD" id="cd00959">
    <property type="entry name" value="DeoC"/>
    <property type="match status" value="1"/>
</dbReference>
<dbReference type="InterPro" id="IPR013785">
    <property type="entry name" value="Aldolase_TIM"/>
</dbReference>
<keyword evidence="7" id="KW-0456">Lyase</keyword>
<comment type="function">
    <text evidence="13">Catalyzes a reversible aldol reaction between acetaldehyde and D-glyceraldehyde 3-phosphate to generate 2-deoxy-D-ribose 5-phosphate. Participates in stress granule (SG) assembly. May allow ATP production from extracellular deoxyinosine in conditions of energy deprivation.</text>
</comment>
<dbReference type="CTD" id="51071"/>
<evidence type="ECO:0000256" key="8">
    <source>
        <dbReference type="ARBA" id="ARBA00023242"/>
    </source>
</evidence>
<organism evidence="16 17">
    <name type="scientific">Acanthaster planci</name>
    <name type="common">Crown-of-thorns starfish</name>
    <dbReference type="NCBI Taxonomy" id="133434"/>
    <lineage>
        <taxon>Eukaryota</taxon>
        <taxon>Metazoa</taxon>
        <taxon>Echinodermata</taxon>
        <taxon>Eleutherozoa</taxon>
        <taxon>Asterozoa</taxon>
        <taxon>Asteroidea</taxon>
        <taxon>Valvatacea</taxon>
        <taxon>Valvatida</taxon>
        <taxon>Acanthasteridae</taxon>
        <taxon>Acanthaster</taxon>
    </lineage>
</organism>
<dbReference type="GO" id="GO:0009264">
    <property type="term" value="P:deoxyribonucleotide catabolic process"/>
    <property type="evidence" value="ECO:0007669"/>
    <property type="project" value="InterPro"/>
</dbReference>
<dbReference type="KEGG" id="aplc:110985618"/>
<keyword evidence="16" id="KW-1185">Reference proteome</keyword>
<dbReference type="GO" id="GO:0004139">
    <property type="term" value="F:deoxyribose-phosphate aldolase activity"/>
    <property type="evidence" value="ECO:0007669"/>
    <property type="project" value="UniProtKB-EC"/>
</dbReference>
<evidence type="ECO:0000256" key="3">
    <source>
        <dbReference type="ARBA" id="ARBA00004816"/>
    </source>
</evidence>
<keyword evidence="6" id="KW-0963">Cytoplasm</keyword>
<evidence type="ECO:0000256" key="10">
    <source>
        <dbReference type="ARBA" id="ARBA00031814"/>
    </source>
</evidence>
<sequence length="344" mass="37593">MVLVLLRVSFLENVCKSRRHGRQSKMAARNPGTELDLEWVESVRVNKPACFRRAEELKVRRGVKKNTQIAWLLKAMTCIDLTTLSGDDTETNVGRLCFKAKQPMRPDLLEAVGMQDRGLTVGAVCVYPARVADAVQTLKALGASHIPVASVATGFPAGQTHFKTRLAEIKMAVEDGAREIDIVINRAYALAGNWKGVYEEVRAFREACGPAHMKTILATGELGSLVTVYKASLVAMMAGSDFIKTSTGKEGVNAILPVGLVMVRAIREYHKKTGYRVGFKPAGGIRTAKDSCAWLALMKEELGNDWLTPDLFRLGASSLLGDIERQIFHGVTGRYAAAHEFAMA</sequence>
<dbReference type="Pfam" id="PF01791">
    <property type="entry name" value="DeoC"/>
    <property type="match status" value="1"/>
</dbReference>
<evidence type="ECO:0000256" key="14">
    <source>
        <dbReference type="ARBA" id="ARBA00061866"/>
    </source>
</evidence>
<comment type="similarity">
    <text evidence="4">Belongs to the DeoC/FbaB aldolase family. DeoC type 2 subfamily.</text>
</comment>
<evidence type="ECO:0000313" key="16">
    <source>
        <dbReference type="Proteomes" id="UP000694845"/>
    </source>
</evidence>
<dbReference type="NCBIfam" id="TIGR00126">
    <property type="entry name" value="deoC"/>
    <property type="match status" value="1"/>
</dbReference>
<protein>
    <recommendedName>
        <fullName evidence="15">Deoxyribose-phosphate aldolase</fullName>
        <ecNumber evidence="5">4.1.2.4</ecNumber>
    </recommendedName>
    <alternativeName>
        <fullName evidence="11">2-deoxy-D-ribose 5-phosphate aldolase</fullName>
    </alternativeName>
    <alternativeName>
        <fullName evidence="10">Phosphodeoxyriboaldolase</fullName>
    </alternativeName>
</protein>
<evidence type="ECO:0000256" key="5">
    <source>
        <dbReference type="ARBA" id="ARBA00012515"/>
    </source>
</evidence>
<gene>
    <name evidence="17" type="primary">LOC110985618</name>
</gene>